<reference evidence="2" key="1">
    <citation type="submission" date="2022-01" db="EMBL/GenBank/DDBJ databases">
        <title>Comparative genomics reveals a dynamic genome evolution in the ectomycorrhizal milk-cap (Lactarius) mushrooms.</title>
        <authorList>
            <consortium name="DOE Joint Genome Institute"/>
            <person name="Lebreton A."/>
            <person name="Tang N."/>
            <person name="Kuo A."/>
            <person name="LaButti K."/>
            <person name="Drula E."/>
            <person name="Barry K."/>
            <person name="Clum A."/>
            <person name="Lipzen A."/>
            <person name="Mousain D."/>
            <person name="Ng V."/>
            <person name="Wang R."/>
            <person name="Wang X."/>
            <person name="Dai Y."/>
            <person name="Henrissat B."/>
            <person name="Grigoriev I.V."/>
            <person name="Guerin-Laguette A."/>
            <person name="Yu F."/>
            <person name="Martin F.M."/>
        </authorList>
    </citation>
    <scope>NUCLEOTIDE SEQUENCE</scope>
    <source>
        <strain evidence="2">QP</strain>
    </source>
</reference>
<proteinExistence type="predicted"/>
<dbReference type="EMBL" id="JAKELL010000029">
    <property type="protein sequence ID" value="KAH8990788.1"/>
    <property type="molecule type" value="Genomic_DNA"/>
</dbReference>
<evidence type="ECO:0000313" key="3">
    <source>
        <dbReference type="Proteomes" id="UP001201163"/>
    </source>
</evidence>
<comment type="caution">
    <text evidence="2">The sequence shown here is derived from an EMBL/GenBank/DDBJ whole genome shotgun (WGS) entry which is preliminary data.</text>
</comment>
<dbReference type="Proteomes" id="UP001201163">
    <property type="component" value="Unassembled WGS sequence"/>
</dbReference>
<dbReference type="InterPro" id="IPR025337">
    <property type="entry name" value="Questin_oxidase-like"/>
</dbReference>
<protein>
    <submittedName>
        <fullName evidence="2">Uncharacterized protein</fullName>
    </submittedName>
</protein>
<keyword evidence="3" id="KW-1185">Reference proteome</keyword>
<keyword evidence="1" id="KW-0560">Oxidoreductase</keyword>
<accession>A0AAD4Q7Q5</accession>
<organism evidence="2 3">
    <name type="scientific">Lactarius akahatsu</name>
    <dbReference type="NCBI Taxonomy" id="416441"/>
    <lineage>
        <taxon>Eukaryota</taxon>
        <taxon>Fungi</taxon>
        <taxon>Dikarya</taxon>
        <taxon>Basidiomycota</taxon>
        <taxon>Agaricomycotina</taxon>
        <taxon>Agaricomycetes</taxon>
        <taxon>Russulales</taxon>
        <taxon>Russulaceae</taxon>
        <taxon>Lactarius</taxon>
    </lineage>
</organism>
<dbReference type="AlphaFoldDB" id="A0AAD4Q7Q5"/>
<dbReference type="GO" id="GO:0016491">
    <property type="term" value="F:oxidoreductase activity"/>
    <property type="evidence" value="ECO:0007669"/>
    <property type="project" value="UniProtKB-KW"/>
</dbReference>
<dbReference type="Pfam" id="PF14027">
    <property type="entry name" value="Questin_oxidase"/>
    <property type="match status" value="1"/>
</dbReference>
<sequence>MCKFEIAGFRTSPSASAPEKRPTFAFHRRICDAAFSVELPSDPLLQYGAVVKSIGGAIYDLIREWTEEWLDGVGARGGPGAEARLKVMVEEVVWGNVIWYGIGGWALRETSGRGMNADFFNAHLVTSALFLLKLILKEESSGSSTPGISFASRLLLQTYLAVSAAWYVRRGCHALPIADFYAATDAQLFAPAGARAGAGWRQAPGAVSGS</sequence>
<evidence type="ECO:0000256" key="1">
    <source>
        <dbReference type="ARBA" id="ARBA00023002"/>
    </source>
</evidence>
<name>A0AAD4Q7Q5_9AGAM</name>
<evidence type="ECO:0000313" key="2">
    <source>
        <dbReference type="EMBL" id="KAH8990788.1"/>
    </source>
</evidence>
<gene>
    <name evidence="2" type="ORF">EDB92DRAFT_723210</name>
</gene>